<evidence type="ECO:0000256" key="3">
    <source>
        <dbReference type="ARBA" id="ARBA00022741"/>
    </source>
</evidence>
<evidence type="ECO:0000256" key="4">
    <source>
        <dbReference type="ARBA" id="ARBA00022777"/>
    </source>
</evidence>
<organism evidence="10 11">
    <name type="scientific">Pediococcus cellicola</name>
    <dbReference type="NCBI Taxonomy" id="319652"/>
    <lineage>
        <taxon>Bacteria</taxon>
        <taxon>Bacillati</taxon>
        <taxon>Bacillota</taxon>
        <taxon>Bacilli</taxon>
        <taxon>Lactobacillales</taxon>
        <taxon>Lactobacillaceae</taxon>
        <taxon>Pediococcus</taxon>
    </lineage>
</organism>
<dbReference type="EMBL" id="JQBR01000006">
    <property type="protein sequence ID" value="KRN66017.1"/>
    <property type="molecule type" value="Genomic_DNA"/>
</dbReference>
<protein>
    <recommendedName>
        <fullName evidence="6 8">Adenylate kinase</fullName>
        <shortName evidence="6">AK</shortName>
        <ecNumber evidence="6 8">2.7.4.3</ecNumber>
    </recommendedName>
    <alternativeName>
        <fullName evidence="6">ATP-AMP transphosphorylase</fullName>
    </alternativeName>
    <alternativeName>
        <fullName evidence="6">ATP:AMP phosphotransferase</fullName>
    </alternativeName>
    <alternativeName>
        <fullName evidence="6">Adenylate monophosphate kinase</fullName>
    </alternativeName>
</protein>
<dbReference type="InterPro" id="IPR000850">
    <property type="entry name" value="Adenylat/UMP-CMP_kin"/>
</dbReference>
<feature type="binding site" evidence="6">
    <location>
        <begin position="93"/>
        <end position="96"/>
    </location>
    <ligand>
        <name>AMP</name>
        <dbReference type="ChEBI" id="CHEBI:456215"/>
    </ligand>
</feature>
<comment type="catalytic activity">
    <reaction evidence="6 8">
        <text>AMP + ATP = 2 ADP</text>
        <dbReference type="Rhea" id="RHEA:12973"/>
        <dbReference type="ChEBI" id="CHEBI:30616"/>
        <dbReference type="ChEBI" id="CHEBI:456215"/>
        <dbReference type="ChEBI" id="CHEBI:456216"/>
        <dbReference type="EC" id="2.7.4.3"/>
    </reaction>
</comment>
<feature type="binding site" evidence="6">
    <location>
        <position position="138"/>
    </location>
    <ligand>
        <name>Zn(2+)</name>
        <dbReference type="ChEBI" id="CHEBI:29105"/>
        <note>structural</note>
    </ligand>
</feature>
<feature type="binding site" evidence="6">
    <location>
        <position position="135"/>
    </location>
    <ligand>
        <name>ATP</name>
        <dbReference type="ChEBI" id="CHEBI:30616"/>
    </ligand>
</feature>
<feature type="domain" description="Adenylate kinase active site lid" evidence="9">
    <location>
        <begin position="135"/>
        <end position="171"/>
    </location>
</feature>
<dbReference type="NCBIfam" id="NF001380">
    <property type="entry name" value="PRK00279.1-2"/>
    <property type="match status" value="1"/>
</dbReference>
<feature type="binding site" evidence="6">
    <location>
        <position position="169"/>
    </location>
    <ligand>
        <name>AMP</name>
        <dbReference type="ChEBI" id="CHEBI:456215"/>
    </ligand>
</feature>
<keyword evidence="3 6" id="KW-0547">Nucleotide-binding</keyword>
<evidence type="ECO:0000259" key="9">
    <source>
        <dbReference type="Pfam" id="PF05191"/>
    </source>
</evidence>
<dbReference type="InterPro" id="IPR007862">
    <property type="entry name" value="Adenylate_kinase_lid-dom"/>
</dbReference>
<dbReference type="SUPFAM" id="SSF52540">
    <property type="entry name" value="P-loop containing nucleoside triphosphate hydrolases"/>
    <property type="match status" value="1"/>
</dbReference>
<keyword evidence="1 6" id="KW-0808">Transferase</keyword>
<dbReference type="GO" id="GO:0005524">
    <property type="term" value="F:ATP binding"/>
    <property type="evidence" value="ECO:0007669"/>
    <property type="project" value="UniProtKB-UniRule"/>
</dbReference>
<feature type="binding site" evidence="6">
    <location>
        <position position="39"/>
    </location>
    <ligand>
        <name>AMP</name>
        <dbReference type="ChEBI" id="CHEBI:456215"/>
    </ligand>
</feature>
<feature type="binding site" evidence="6">
    <location>
        <position position="100"/>
    </location>
    <ligand>
        <name>AMP</name>
        <dbReference type="ChEBI" id="CHEBI:456215"/>
    </ligand>
</feature>
<dbReference type="InterPro" id="IPR033690">
    <property type="entry name" value="Adenylat_kinase_CS"/>
</dbReference>
<dbReference type="NCBIfam" id="TIGR01351">
    <property type="entry name" value="adk"/>
    <property type="match status" value="1"/>
</dbReference>
<dbReference type="GO" id="GO:0005737">
    <property type="term" value="C:cytoplasm"/>
    <property type="evidence" value="ECO:0007669"/>
    <property type="project" value="UniProtKB-SubCell"/>
</dbReference>
<name>A0A0R2IM12_9LACO</name>
<evidence type="ECO:0000256" key="8">
    <source>
        <dbReference type="RuleBase" id="RU003331"/>
    </source>
</evidence>
<evidence type="ECO:0000256" key="1">
    <source>
        <dbReference type="ARBA" id="ARBA00022679"/>
    </source>
</evidence>
<comment type="similarity">
    <text evidence="6 7">Belongs to the adenylate kinase family.</text>
</comment>
<evidence type="ECO:0000256" key="6">
    <source>
        <dbReference type="HAMAP-Rule" id="MF_00235"/>
    </source>
</evidence>
<dbReference type="Pfam" id="PF00406">
    <property type="entry name" value="ADK"/>
    <property type="match status" value="1"/>
</dbReference>
<keyword evidence="6" id="KW-0963">Cytoplasm</keyword>
<keyword evidence="5 6" id="KW-0067">ATP-binding</keyword>
<comment type="caution">
    <text evidence="6">Lacks conserved residue(s) required for the propagation of feature annotation.</text>
</comment>
<keyword evidence="4 6" id="KW-0418">Kinase</keyword>
<dbReference type="InterPro" id="IPR006259">
    <property type="entry name" value="Adenyl_kin_sub"/>
</dbReference>
<dbReference type="GO" id="GO:0008270">
    <property type="term" value="F:zinc ion binding"/>
    <property type="evidence" value="ECO:0007669"/>
    <property type="project" value="UniProtKB-UniRule"/>
</dbReference>
<dbReference type="AlphaFoldDB" id="A0A0R2IM12"/>
<sequence>MEGNMMTTLNLVLMGLPGAGKGTQAQKIVDEFKIPHISTGDIFRAAMKNGTEMGIEAKKYIDQGNLVPDSVTDGIVEERLSEDDTNAGFMLDGYPRNIDQAHALETMTTKLDKSINAVINIHVDPAVLVERLSGRFICKNCGATYHKLYNPPKVEGTCDVCGHHEFYQREDDKPETVKNRIAVNTKLNTPLIDFYNEKKLLYTVNGDQDINDVYKEIQKVLRAI</sequence>
<reference evidence="10 11" key="1">
    <citation type="journal article" date="2015" name="Genome Announc.">
        <title>Expanding the biotechnology potential of lactobacilli through comparative genomics of 213 strains and associated genera.</title>
        <authorList>
            <person name="Sun Z."/>
            <person name="Harris H.M."/>
            <person name="McCann A."/>
            <person name="Guo C."/>
            <person name="Argimon S."/>
            <person name="Zhang W."/>
            <person name="Yang X."/>
            <person name="Jeffery I.B."/>
            <person name="Cooney J.C."/>
            <person name="Kagawa T.F."/>
            <person name="Liu W."/>
            <person name="Song Y."/>
            <person name="Salvetti E."/>
            <person name="Wrobel A."/>
            <person name="Rasinkangas P."/>
            <person name="Parkhill J."/>
            <person name="Rea M.C."/>
            <person name="O'Sullivan O."/>
            <person name="Ritari J."/>
            <person name="Douillard F.P."/>
            <person name="Paul Ross R."/>
            <person name="Yang R."/>
            <person name="Briner A.E."/>
            <person name="Felis G.E."/>
            <person name="de Vos W.M."/>
            <person name="Barrangou R."/>
            <person name="Klaenhammer T.R."/>
            <person name="Caufield P.W."/>
            <person name="Cui Y."/>
            <person name="Zhang H."/>
            <person name="O'Toole P.W."/>
        </authorList>
    </citation>
    <scope>NUCLEOTIDE SEQUENCE [LARGE SCALE GENOMIC DNA]</scope>
    <source>
        <strain evidence="10 11">DSM 17757</strain>
    </source>
</reference>
<dbReference type="HAMAP" id="MF_00235">
    <property type="entry name" value="Adenylate_kinase_Adk"/>
    <property type="match status" value="1"/>
</dbReference>
<dbReference type="CDD" id="cd01428">
    <property type="entry name" value="ADK"/>
    <property type="match status" value="1"/>
</dbReference>
<feature type="binding site" evidence="6">
    <location>
        <position position="208"/>
    </location>
    <ligand>
        <name>ATP</name>
        <dbReference type="ChEBI" id="CHEBI:30616"/>
    </ligand>
</feature>
<dbReference type="PROSITE" id="PS00113">
    <property type="entry name" value="ADENYLATE_KINASE"/>
    <property type="match status" value="1"/>
</dbReference>
<dbReference type="PATRIC" id="fig|319652.3.peg.1596"/>
<feature type="binding site" evidence="6">
    <location>
        <begin position="18"/>
        <end position="23"/>
    </location>
    <ligand>
        <name>ATP</name>
        <dbReference type="ChEBI" id="CHEBI:30616"/>
    </ligand>
</feature>
<keyword evidence="6" id="KW-0479">Metal-binding</keyword>
<feature type="binding site" evidence="6">
    <location>
        <begin position="144"/>
        <end position="145"/>
    </location>
    <ligand>
        <name>ATP</name>
        <dbReference type="ChEBI" id="CHEBI:30616"/>
    </ligand>
</feature>
<evidence type="ECO:0000313" key="10">
    <source>
        <dbReference type="EMBL" id="KRN66017.1"/>
    </source>
</evidence>
<keyword evidence="11" id="KW-1185">Reference proteome</keyword>
<dbReference type="InterPro" id="IPR027417">
    <property type="entry name" value="P-loop_NTPase"/>
</dbReference>
<comment type="caution">
    <text evidence="10">The sequence shown here is derived from an EMBL/GenBank/DDBJ whole genome shotgun (WGS) entry which is preliminary data.</text>
</comment>
<dbReference type="GO" id="GO:0044209">
    <property type="term" value="P:AMP salvage"/>
    <property type="evidence" value="ECO:0007669"/>
    <property type="project" value="UniProtKB-UniRule"/>
</dbReference>
<evidence type="ECO:0000313" key="11">
    <source>
        <dbReference type="Proteomes" id="UP000051568"/>
    </source>
</evidence>
<evidence type="ECO:0000256" key="5">
    <source>
        <dbReference type="ARBA" id="ARBA00022840"/>
    </source>
</evidence>
<keyword evidence="6" id="KW-0862">Zinc</keyword>
<dbReference type="Proteomes" id="UP000051568">
    <property type="component" value="Unassembled WGS sequence"/>
</dbReference>
<dbReference type="FunFam" id="3.40.50.300:FF:000106">
    <property type="entry name" value="Adenylate kinase mitochondrial"/>
    <property type="match status" value="1"/>
</dbReference>
<feature type="binding site" evidence="6">
    <location>
        <position position="141"/>
    </location>
    <ligand>
        <name>Zn(2+)</name>
        <dbReference type="ChEBI" id="CHEBI:29105"/>
        <note>structural</note>
    </ligand>
</feature>
<dbReference type="EC" id="2.7.4.3" evidence="6 8"/>
<accession>A0A0R2IM12</accession>
<comment type="function">
    <text evidence="6">Catalyzes the reversible transfer of the terminal phosphate group between ATP and AMP. Plays an important role in cellular energy homeostasis and in adenine nucleotide metabolism.</text>
</comment>
<dbReference type="GO" id="GO:0004017">
    <property type="term" value="F:AMP kinase activity"/>
    <property type="evidence" value="ECO:0007669"/>
    <property type="project" value="UniProtKB-UniRule"/>
</dbReference>
<dbReference type="PANTHER" id="PTHR23359">
    <property type="entry name" value="NUCLEOTIDE KINASE"/>
    <property type="match status" value="1"/>
</dbReference>
<feature type="binding site" evidence="6">
    <location>
        <position position="158"/>
    </location>
    <ligand>
        <name>Zn(2+)</name>
        <dbReference type="ChEBI" id="CHEBI:29105"/>
        <note>structural</note>
    </ligand>
</feature>
<dbReference type="Pfam" id="PF05191">
    <property type="entry name" value="ADK_lid"/>
    <property type="match status" value="1"/>
</dbReference>
<feature type="binding site" evidence="6">
    <location>
        <position position="161"/>
    </location>
    <ligand>
        <name>Zn(2+)</name>
        <dbReference type="ChEBI" id="CHEBI:29105"/>
        <note>structural</note>
    </ligand>
</feature>
<evidence type="ECO:0000256" key="2">
    <source>
        <dbReference type="ARBA" id="ARBA00022727"/>
    </source>
</evidence>
<dbReference type="UniPathway" id="UPA00588">
    <property type="reaction ID" value="UER00649"/>
</dbReference>
<dbReference type="STRING" id="319652.IV80_GL001576"/>
<comment type="subcellular location">
    <subcellularLocation>
        <location evidence="6 8">Cytoplasm</location>
    </subcellularLocation>
</comment>
<feature type="binding site" evidence="6">
    <location>
        <position position="44"/>
    </location>
    <ligand>
        <name>AMP</name>
        <dbReference type="ChEBI" id="CHEBI:456215"/>
    </ligand>
</feature>
<keyword evidence="2 6" id="KW-0545">Nucleotide biosynthesis</keyword>
<comment type="domain">
    <text evidence="6">Consists of three domains, a large central CORE domain and two small peripheral domains, NMPbind and LID, which undergo movements during catalysis. The LID domain closes over the site of phosphoryl transfer upon ATP binding. Assembling and dissambling the active center during each catalytic cycle provides an effective means to prevent ATP hydrolysis. Some bacteria have evolved a zinc-coordinating structure that stabilizes the LID domain.</text>
</comment>
<comment type="pathway">
    <text evidence="6">Purine metabolism; AMP biosynthesis via salvage pathway; AMP from ADP: step 1/1.</text>
</comment>
<dbReference type="Gene3D" id="3.40.50.300">
    <property type="entry name" value="P-loop containing nucleotide triphosphate hydrolases"/>
    <property type="match status" value="1"/>
</dbReference>
<comment type="subunit">
    <text evidence="6 8">Monomer.</text>
</comment>
<dbReference type="NCBIfam" id="NF001381">
    <property type="entry name" value="PRK00279.1-3"/>
    <property type="match status" value="1"/>
</dbReference>
<feature type="binding site" evidence="6">
    <location>
        <begin position="65"/>
        <end position="67"/>
    </location>
    <ligand>
        <name>AMP</name>
        <dbReference type="ChEBI" id="CHEBI:456215"/>
    </ligand>
</feature>
<feature type="binding site" evidence="6">
    <location>
        <position position="180"/>
    </location>
    <ligand>
        <name>AMP</name>
        <dbReference type="ChEBI" id="CHEBI:456215"/>
    </ligand>
</feature>
<proteinExistence type="inferred from homology"/>
<gene>
    <name evidence="6" type="primary">adk</name>
    <name evidence="10" type="ORF">IV80_GL001576</name>
</gene>
<dbReference type="PRINTS" id="PR00094">
    <property type="entry name" value="ADENYLTKNASE"/>
</dbReference>
<feature type="region of interest" description="NMP" evidence="6">
    <location>
        <begin position="38"/>
        <end position="67"/>
    </location>
</feature>
<evidence type="ECO:0000256" key="7">
    <source>
        <dbReference type="RuleBase" id="RU003330"/>
    </source>
</evidence>